<accession>A0AA88A3H7</accession>
<reference evidence="1" key="1">
    <citation type="submission" date="2023-07" db="EMBL/GenBank/DDBJ databases">
        <title>draft genome sequence of fig (Ficus carica).</title>
        <authorList>
            <person name="Takahashi T."/>
            <person name="Nishimura K."/>
        </authorList>
    </citation>
    <scope>NUCLEOTIDE SEQUENCE</scope>
</reference>
<name>A0AA88A3H7_FICCA</name>
<comment type="caution">
    <text evidence="1">The sequence shown here is derived from an EMBL/GenBank/DDBJ whole genome shotgun (WGS) entry which is preliminary data.</text>
</comment>
<organism evidence="1 2">
    <name type="scientific">Ficus carica</name>
    <name type="common">Common fig</name>
    <dbReference type="NCBI Taxonomy" id="3494"/>
    <lineage>
        <taxon>Eukaryota</taxon>
        <taxon>Viridiplantae</taxon>
        <taxon>Streptophyta</taxon>
        <taxon>Embryophyta</taxon>
        <taxon>Tracheophyta</taxon>
        <taxon>Spermatophyta</taxon>
        <taxon>Magnoliopsida</taxon>
        <taxon>eudicotyledons</taxon>
        <taxon>Gunneridae</taxon>
        <taxon>Pentapetalae</taxon>
        <taxon>rosids</taxon>
        <taxon>fabids</taxon>
        <taxon>Rosales</taxon>
        <taxon>Moraceae</taxon>
        <taxon>Ficeae</taxon>
        <taxon>Ficus</taxon>
    </lineage>
</organism>
<protein>
    <submittedName>
        <fullName evidence="1">Uncharacterized protein</fullName>
    </submittedName>
</protein>
<sequence>MAEPVAVPRPLLTSTPLIHRHSAFAEYRAGDQRASIDSAMVIRRVTGRRPRRRP</sequence>
<evidence type="ECO:0000313" key="2">
    <source>
        <dbReference type="Proteomes" id="UP001187192"/>
    </source>
</evidence>
<evidence type="ECO:0000313" key="1">
    <source>
        <dbReference type="EMBL" id="GMN36571.1"/>
    </source>
</evidence>
<dbReference type="AlphaFoldDB" id="A0AA88A3H7"/>
<dbReference type="EMBL" id="BTGU01000006">
    <property type="protein sequence ID" value="GMN36571.1"/>
    <property type="molecule type" value="Genomic_DNA"/>
</dbReference>
<gene>
    <name evidence="1" type="ORF">TIFTF001_006125</name>
</gene>
<proteinExistence type="predicted"/>
<dbReference type="Proteomes" id="UP001187192">
    <property type="component" value="Unassembled WGS sequence"/>
</dbReference>
<keyword evidence="2" id="KW-1185">Reference proteome</keyword>